<organism evidence="1 2">
    <name type="scientific">Phoenix dactylifera</name>
    <name type="common">Date palm</name>
    <dbReference type="NCBI Taxonomy" id="42345"/>
    <lineage>
        <taxon>Eukaryota</taxon>
        <taxon>Viridiplantae</taxon>
        <taxon>Streptophyta</taxon>
        <taxon>Embryophyta</taxon>
        <taxon>Tracheophyta</taxon>
        <taxon>Spermatophyta</taxon>
        <taxon>Magnoliopsida</taxon>
        <taxon>Liliopsida</taxon>
        <taxon>Arecaceae</taxon>
        <taxon>Coryphoideae</taxon>
        <taxon>Phoeniceae</taxon>
        <taxon>Phoenix</taxon>
    </lineage>
</organism>
<dbReference type="SUPFAM" id="SSF47954">
    <property type="entry name" value="Cyclin-like"/>
    <property type="match status" value="1"/>
</dbReference>
<dbReference type="Proteomes" id="UP000228380">
    <property type="component" value="Chromosome 6"/>
</dbReference>
<evidence type="ECO:0000313" key="1">
    <source>
        <dbReference type="Proteomes" id="UP000228380"/>
    </source>
</evidence>
<dbReference type="CDD" id="cd00043">
    <property type="entry name" value="CYCLIN_SF"/>
    <property type="match status" value="1"/>
</dbReference>
<dbReference type="Gene3D" id="2.20.25.10">
    <property type="match status" value="1"/>
</dbReference>
<dbReference type="PANTHER" id="PTHR48428:SF1">
    <property type="entry name" value="PLANT-SPECIFIC TFIIB-RELATED PROTEIN PTF2"/>
    <property type="match status" value="1"/>
</dbReference>
<name>A0A8B7C2M3_PHODC</name>
<reference evidence="2" key="2">
    <citation type="submission" date="2025-08" db="UniProtKB">
        <authorList>
            <consortium name="RefSeq"/>
        </authorList>
    </citation>
    <scope>IDENTIFICATION</scope>
    <source>
        <tissue evidence="2">Young leaves</tissue>
    </source>
</reference>
<gene>
    <name evidence="2" type="primary">LOC103707617</name>
</gene>
<dbReference type="InterPro" id="IPR053340">
    <property type="entry name" value="PTF2"/>
</dbReference>
<proteinExistence type="predicted"/>
<dbReference type="RefSeq" id="XP_008790388.2">
    <property type="nucleotide sequence ID" value="XM_008792166.4"/>
</dbReference>
<dbReference type="Gene3D" id="1.10.472.10">
    <property type="entry name" value="Cyclin-like"/>
    <property type="match status" value="1"/>
</dbReference>
<dbReference type="SUPFAM" id="SSF57783">
    <property type="entry name" value="Zinc beta-ribbon"/>
    <property type="match status" value="1"/>
</dbReference>
<dbReference type="OrthoDB" id="511529at2759"/>
<reference evidence="1" key="1">
    <citation type="journal article" date="2019" name="Nat. Commun.">
        <title>Genome-wide association mapping of date palm fruit traits.</title>
        <authorList>
            <person name="Hazzouri K.M."/>
            <person name="Gros-Balthazard M."/>
            <person name="Flowers J.M."/>
            <person name="Copetti D."/>
            <person name="Lemansour A."/>
            <person name="Lebrun M."/>
            <person name="Masmoudi K."/>
            <person name="Ferrand S."/>
            <person name="Dhar M.I."/>
            <person name="Fresquez Z.A."/>
            <person name="Rosas U."/>
            <person name="Zhang J."/>
            <person name="Talag J."/>
            <person name="Lee S."/>
            <person name="Kudrna D."/>
            <person name="Powell R.F."/>
            <person name="Leitch I.J."/>
            <person name="Krueger R.R."/>
            <person name="Wing R.A."/>
            <person name="Amiri K.M.A."/>
            <person name="Purugganan M.D."/>
        </authorList>
    </citation>
    <scope>NUCLEOTIDE SEQUENCE [LARGE SCALE GENOMIC DNA]</scope>
    <source>
        <strain evidence="1">cv. Khalas</strain>
    </source>
</reference>
<sequence>MDVCGSCGEGRVVVDPDSGARVCGSCGRVLSSDDFRHQTFTSDGVPTGSLMLSVGVFSHRDRRLLRARTLLADLAARLGLSPARAAEAAALASDVTEGALGDGQWFTVLAAACAYLVMRRHRLPLSLAEAAAAVGSEVHDLGRMAGRVTHHLRLPPLPEFDAVHSLERTVRTSPSFAGIEREKAEQIIGQGCFLLQCATKWFLTTGRQPLPMVAAVAAFVAEVNGVKAGIEDIAKEIYAGVATSKRRLKELMETLVDVARSLLPWGADVTVKNLVQNAPLLIRIMEVKSKSRSVEGSEEEGLGFDLGDLLNAYHSNPREDSDSKYFNNIGHEEGGHEVMSCVELENLKGLGGMPFECLQKCLGENGYLKEKGELGKDQGKKRRIAGLDSEALIDSWEGRWDSDKKLTLEQVLQRDVGYDALPPSFVTGVKTRKWRKEKIKAAKHRINEVMKPPSSSADSGGKEEDSVLEQMIGRKGGRGRRKRVKNGGLDWEDCIIELLLLHGVKEDEIEQGHYNTLLALHVFNSSSTQRQTGPENSRVGDCW</sequence>
<dbReference type="AlphaFoldDB" id="A0A8B7C2M3"/>
<dbReference type="InterPro" id="IPR036915">
    <property type="entry name" value="Cyclin-like_sf"/>
</dbReference>
<evidence type="ECO:0000313" key="2">
    <source>
        <dbReference type="RefSeq" id="XP_008790388.2"/>
    </source>
</evidence>
<dbReference type="PANTHER" id="PTHR48428">
    <property type="entry name" value="PLANT-SPECIFIC TFIIB-RELATED PROTEIN PTF2"/>
    <property type="match status" value="1"/>
</dbReference>
<keyword evidence="1" id="KW-1185">Reference proteome</keyword>
<accession>A0A8B7C2M3</accession>
<protein>
    <submittedName>
        <fullName evidence="2">LOW QUALITY PROTEIN: plant-specific TFIIB-related protein PTF2</fullName>
    </submittedName>
</protein>
<dbReference type="KEGG" id="pda:103707617"/>
<dbReference type="GeneID" id="103707617"/>